<evidence type="ECO:0000313" key="2">
    <source>
        <dbReference type="EMBL" id="KAK6978184.1"/>
    </source>
</evidence>
<dbReference type="Proteomes" id="UP001362999">
    <property type="component" value="Unassembled WGS sequence"/>
</dbReference>
<keyword evidence="3" id="KW-1185">Reference proteome</keyword>
<accession>A0AAV9ZD59</accession>
<sequence>MHNTFLPRATFFALLLASLTSASAILPTRDNIVTFCFTEDECFQASADPAGCVDLPLFSTNFTTASLSAPGTECIVSPERECDGPGLPAVLFNSAGTVDLSTLGLPTVASFLCTSDADTLNLCFSDVNGKDCFQASTLTDGCSGPPRFSTPFVGISLTSDGTTCDVFEDEDCSGASAIIDHPSDLVELSSLGLTDVKSFSCTNA</sequence>
<evidence type="ECO:0000256" key="1">
    <source>
        <dbReference type="SAM" id="SignalP"/>
    </source>
</evidence>
<feature type="chain" id="PRO_5043721010" evidence="1">
    <location>
        <begin position="25"/>
        <end position="204"/>
    </location>
</feature>
<comment type="caution">
    <text evidence="2">The sequence shown here is derived from an EMBL/GenBank/DDBJ whole genome shotgun (WGS) entry which is preliminary data.</text>
</comment>
<reference evidence="2 3" key="1">
    <citation type="journal article" date="2024" name="J Genomics">
        <title>Draft genome sequencing and assembly of Favolaschia claudopus CIRM-BRFM 2984 isolated from oak limbs.</title>
        <authorList>
            <person name="Navarro D."/>
            <person name="Drula E."/>
            <person name="Chaduli D."/>
            <person name="Cazenave R."/>
            <person name="Ahrendt S."/>
            <person name="Wang J."/>
            <person name="Lipzen A."/>
            <person name="Daum C."/>
            <person name="Barry K."/>
            <person name="Grigoriev I.V."/>
            <person name="Favel A."/>
            <person name="Rosso M.N."/>
            <person name="Martin F."/>
        </authorList>
    </citation>
    <scope>NUCLEOTIDE SEQUENCE [LARGE SCALE GENOMIC DNA]</scope>
    <source>
        <strain evidence="2 3">CIRM-BRFM 2984</strain>
    </source>
</reference>
<dbReference type="AlphaFoldDB" id="A0AAV9ZD59"/>
<keyword evidence="1" id="KW-0732">Signal</keyword>
<organism evidence="2 3">
    <name type="scientific">Favolaschia claudopus</name>
    <dbReference type="NCBI Taxonomy" id="2862362"/>
    <lineage>
        <taxon>Eukaryota</taxon>
        <taxon>Fungi</taxon>
        <taxon>Dikarya</taxon>
        <taxon>Basidiomycota</taxon>
        <taxon>Agaricomycotina</taxon>
        <taxon>Agaricomycetes</taxon>
        <taxon>Agaricomycetidae</taxon>
        <taxon>Agaricales</taxon>
        <taxon>Marasmiineae</taxon>
        <taxon>Mycenaceae</taxon>
        <taxon>Favolaschia</taxon>
    </lineage>
</organism>
<name>A0AAV9ZD59_9AGAR</name>
<dbReference type="EMBL" id="JAWWNJ010000161">
    <property type="protein sequence ID" value="KAK6978184.1"/>
    <property type="molecule type" value="Genomic_DNA"/>
</dbReference>
<protein>
    <submittedName>
        <fullName evidence="2">Uncharacterized protein</fullName>
    </submittedName>
</protein>
<feature type="signal peptide" evidence="1">
    <location>
        <begin position="1"/>
        <end position="24"/>
    </location>
</feature>
<proteinExistence type="predicted"/>
<evidence type="ECO:0000313" key="3">
    <source>
        <dbReference type="Proteomes" id="UP001362999"/>
    </source>
</evidence>
<gene>
    <name evidence="2" type="ORF">R3P38DRAFT_3235948</name>
</gene>